<dbReference type="AlphaFoldDB" id="A0A0A9DK64"/>
<reference evidence="1" key="1">
    <citation type="submission" date="2014-09" db="EMBL/GenBank/DDBJ databases">
        <authorList>
            <person name="Magalhaes I.L.F."/>
            <person name="Oliveira U."/>
            <person name="Santos F.R."/>
            <person name="Vidigal T.H.D.A."/>
            <person name="Brescovit A.D."/>
            <person name="Santos A.J."/>
        </authorList>
    </citation>
    <scope>NUCLEOTIDE SEQUENCE</scope>
    <source>
        <tissue evidence="1">Shoot tissue taken approximately 20 cm above the soil surface</tissue>
    </source>
</reference>
<accession>A0A0A9DK64</accession>
<dbReference type="EMBL" id="GBRH01213758">
    <property type="protein sequence ID" value="JAD84137.1"/>
    <property type="molecule type" value="Transcribed_RNA"/>
</dbReference>
<name>A0A0A9DK64_ARUDO</name>
<organism evidence="1">
    <name type="scientific">Arundo donax</name>
    <name type="common">Giant reed</name>
    <name type="synonym">Donax arundinaceus</name>
    <dbReference type="NCBI Taxonomy" id="35708"/>
    <lineage>
        <taxon>Eukaryota</taxon>
        <taxon>Viridiplantae</taxon>
        <taxon>Streptophyta</taxon>
        <taxon>Embryophyta</taxon>
        <taxon>Tracheophyta</taxon>
        <taxon>Spermatophyta</taxon>
        <taxon>Magnoliopsida</taxon>
        <taxon>Liliopsida</taxon>
        <taxon>Poales</taxon>
        <taxon>Poaceae</taxon>
        <taxon>PACMAD clade</taxon>
        <taxon>Arundinoideae</taxon>
        <taxon>Arundineae</taxon>
        <taxon>Arundo</taxon>
    </lineage>
</organism>
<reference evidence="1" key="2">
    <citation type="journal article" date="2015" name="Data Brief">
        <title>Shoot transcriptome of the giant reed, Arundo donax.</title>
        <authorList>
            <person name="Barrero R.A."/>
            <person name="Guerrero F.D."/>
            <person name="Moolhuijzen P."/>
            <person name="Goolsby J.A."/>
            <person name="Tidwell J."/>
            <person name="Bellgard S.E."/>
            <person name="Bellgard M.I."/>
        </authorList>
    </citation>
    <scope>NUCLEOTIDE SEQUENCE</scope>
    <source>
        <tissue evidence="1">Shoot tissue taken approximately 20 cm above the soil surface</tissue>
    </source>
</reference>
<sequence length="148" mass="16716">MRTKHLLYPPYNVKDPNHILTVVQVDLAKAPLRGGLHTTAEQQWYHLESQLSTPGGSWKSTSSAEWNAQKSDSATWKQRNTRHQEFIVLRLRRARQWYNYDCTRILFTSFSGTFASAPLSRAVPSPDLGTFSSGTIAYLSDGETQTLA</sequence>
<proteinExistence type="predicted"/>
<protein>
    <submittedName>
        <fullName evidence="1">Uncharacterized protein</fullName>
    </submittedName>
</protein>
<evidence type="ECO:0000313" key="1">
    <source>
        <dbReference type="EMBL" id="JAD84137.1"/>
    </source>
</evidence>